<dbReference type="PANTHER" id="PTHR16112:SF22">
    <property type="entry name" value="PWWP DOMAIN-CONTAINING 2B"/>
    <property type="match status" value="1"/>
</dbReference>
<feature type="compositionally biased region" description="Basic and acidic residues" evidence="1">
    <location>
        <begin position="353"/>
        <end position="368"/>
    </location>
</feature>
<dbReference type="SMART" id="SM00293">
    <property type="entry name" value="PWWP"/>
    <property type="match status" value="1"/>
</dbReference>
<keyword evidence="3" id="KW-1185">Reference proteome</keyword>
<evidence type="ECO:0000259" key="2">
    <source>
        <dbReference type="PROSITE" id="PS50812"/>
    </source>
</evidence>
<protein>
    <submittedName>
        <fullName evidence="4">PWWP domain-containing protein 2A-like</fullName>
    </submittedName>
</protein>
<feature type="region of interest" description="Disordered" evidence="1">
    <location>
        <begin position="219"/>
        <end position="272"/>
    </location>
</feature>
<reference evidence="4" key="1">
    <citation type="submission" date="2025-08" db="UniProtKB">
        <authorList>
            <consortium name="RefSeq"/>
        </authorList>
    </citation>
    <scope>IDENTIFICATION</scope>
</reference>
<dbReference type="Pfam" id="PF00855">
    <property type="entry name" value="PWWP"/>
    <property type="match status" value="1"/>
</dbReference>
<dbReference type="SUPFAM" id="SSF63748">
    <property type="entry name" value="Tudor/PWWP/MBT"/>
    <property type="match status" value="1"/>
</dbReference>
<accession>A0ABM1DNL8</accession>
<evidence type="ECO:0000313" key="4">
    <source>
        <dbReference type="RefSeq" id="XP_014661539.1"/>
    </source>
</evidence>
<evidence type="ECO:0000256" key="1">
    <source>
        <dbReference type="SAM" id="MobiDB-lite"/>
    </source>
</evidence>
<feature type="compositionally biased region" description="Basic residues" evidence="1">
    <location>
        <begin position="238"/>
        <end position="260"/>
    </location>
</feature>
<dbReference type="CDD" id="cd20140">
    <property type="entry name" value="PWWP_PWWP2"/>
    <property type="match status" value="1"/>
</dbReference>
<dbReference type="InterPro" id="IPR000313">
    <property type="entry name" value="PWWP_dom"/>
</dbReference>
<dbReference type="Gene3D" id="2.30.30.140">
    <property type="match status" value="1"/>
</dbReference>
<name>A0ABM1DNL8_PRICU</name>
<sequence length="496" mass="54890">MAGETLTAEVMQLEGSSITVNVVKALEDVIVVSYIYATKVFQGVLLDSSKRCWPHGLNIPNFHLAGPRKEEKAEEVKPELNAINYRHTYDQQCIKSQDRPGLIQSKYYPRNSLLKGKGFRPCPMRLRPRQVFCSKCKSVCTENSENVGNATTAVGSLDAGAAEGKPSENDAARTPKKLKKSDGGERMHRQASPIIKISFSNPEGKGTVMKIARRSHDYADDLTSPTNNLLAERPVEHVHRKKAKHHHKHKMKRKKRHRHQSGQENSGEESDCAMLARARRDNSSSASSVDGNSSVQFAEARVNLKRLPESELSSLTPPEGDDDDDDDDDDGEDGDELEEEDEEEPQRGSGTAGHDDATRDGPPDGCSEEVRRVEPLMMRIQSHAVDKCVTPAGKTLAVGDVVWGKIHGFPWWPGHVIGISESTRDNGSLVRQLAHVAWFASTTSSTMSCSELLSFIENFHGRFNKKKKGSYKEAVRQAMLAAQAHRGKLHDIDVLS</sequence>
<feature type="domain" description="PWWP" evidence="2">
    <location>
        <begin position="398"/>
        <end position="458"/>
    </location>
</feature>
<feature type="region of interest" description="Disordered" evidence="1">
    <location>
        <begin position="159"/>
        <end position="202"/>
    </location>
</feature>
<dbReference type="PANTHER" id="PTHR16112">
    <property type="entry name" value="METHYL-CPG BINDING PROTEIN, DROSOPHILA"/>
    <property type="match status" value="1"/>
</dbReference>
<dbReference type="PROSITE" id="PS50812">
    <property type="entry name" value="PWWP"/>
    <property type="match status" value="1"/>
</dbReference>
<organism evidence="3 4">
    <name type="scientific">Priapulus caudatus</name>
    <name type="common">Priapulid worm</name>
    <dbReference type="NCBI Taxonomy" id="37621"/>
    <lineage>
        <taxon>Eukaryota</taxon>
        <taxon>Metazoa</taxon>
        <taxon>Ecdysozoa</taxon>
        <taxon>Scalidophora</taxon>
        <taxon>Priapulida</taxon>
        <taxon>Priapulimorpha</taxon>
        <taxon>Priapulimorphida</taxon>
        <taxon>Priapulidae</taxon>
        <taxon>Priapulus</taxon>
    </lineage>
</organism>
<feature type="region of interest" description="Disordered" evidence="1">
    <location>
        <begin position="305"/>
        <end position="368"/>
    </location>
</feature>
<gene>
    <name evidence="4" type="primary">LOC106804733</name>
</gene>
<dbReference type="Proteomes" id="UP000695022">
    <property type="component" value="Unplaced"/>
</dbReference>
<dbReference type="RefSeq" id="XP_014661539.1">
    <property type="nucleotide sequence ID" value="XM_014806053.1"/>
</dbReference>
<feature type="compositionally biased region" description="Acidic residues" evidence="1">
    <location>
        <begin position="319"/>
        <end position="344"/>
    </location>
</feature>
<evidence type="ECO:0000313" key="3">
    <source>
        <dbReference type="Proteomes" id="UP000695022"/>
    </source>
</evidence>
<proteinExistence type="predicted"/>
<dbReference type="GeneID" id="106804733"/>